<dbReference type="InterPro" id="IPR027304">
    <property type="entry name" value="Trigger_fact/SurA_dom_sf"/>
</dbReference>
<keyword evidence="6 14" id="KW-1133">Transmembrane helix</keyword>
<keyword evidence="4" id="KW-0997">Cell inner membrane</keyword>
<dbReference type="OrthoDB" id="9768393at2"/>
<dbReference type="AlphaFoldDB" id="A0A0G3I5J6"/>
<keyword evidence="16" id="KW-0413">Isomerase</keyword>
<evidence type="ECO:0000256" key="1">
    <source>
        <dbReference type="ARBA" id="ARBA00004382"/>
    </source>
</evidence>
<evidence type="ECO:0000256" key="7">
    <source>
        <dbReference type="ARBA" id="ARBA00023136"/>
    </source>
</evidence>
<evidence type="ECO:0000256" key="2">
    <source>
        <dbReference type="ARBA" id="ARBA00018370"/>
    </source>
</evidence>
<dbReference type="InterPro" id="IPR046357">
    <property type="entry name" value="PPIase_dom_sf"/>
</dbReference>
<evidence type="ECO:0000256" key="6">
    <source>
        <dbReference type="ARBA" id="ARBA00022989"/>
    </source>
</evidence>
<dbReference type="KEGG" id="lau:G293_04550"/>
<reference evidence="16 17" key="1">
    <citation type="journal article" date="2015" name="Genome Announc.">
        <title>Complete Genome Sequence of 'Candidatus Liberibacter africanus,' a Bacterium Associated with Citrus Huanglongbing.</title>
        <authorList>
            <person name="Lin H."/>
            <person name="Pietersen G."/>
            <person name="Han C."/>
            <person name="Read D.A."/>
            <person name="Lou B."/>
            <person name="Gupta G."/>
            <person name="Civerolo E.L."/>
        </authorList>
    </citation>
    <scope>NUCLEOTIDE SEQUENCE [LARGE SCALE GENOMIC DNA]</scope>
    <source>
        <strain evidence="16 17">PTSAPSY</strain>
    </source>
</reference>
<dbReference type="SUPFAM" id="SSF54534">
    <property type="entry name" value="FKBP-like"/>
    <property type="match status" value="1"/>
</dbReference>
<dbReference type="Pfam" id="PF13624">
    <property type="entry name" value="SurA_N_3"/>
    <property type="match status" value="1"/>
</dbReference>
<proteinExistence type="inferred from homology"/>
<dbReference type="GO" id="GO:0005886">
    <property type="term" value="C:plasma membrane"/>
    <property type="evidence" value="ECO:0007669"/>
    <property type="project" value="UniProtKB-SubCell"/>
</dbReference>
<keyword evidence="3" id="KW-1003">Cell membrane</keyword>
<dbReference type="GO" id="GO:0003755">
    <property type="term" value="F:peptidyl-prolyl cis-trans isomerase activity"/>
    <property type="evidence" value="ECO:0007669"/>
    <property type="project" value="InterPro"/>
</dbReference>
<evidence type="ECO:0000256" key="5">
    <source>
        <dbReference type="ARBA" id="ARBA00022692"/>
    </source>
</evidence>
<gene>
    <name evidence="16" type="ORF">G293_04550</name>
</gene>
<dbReference type="PATRIC" id="fig|1277257.4.peg.984"/>
<dbReference type="Gene3D" id="3.10.50.40">
    <property type="match status" value="1"/>
</dbReference>
<organism evidence="16 17">
    <name type="scientific">Candidatus Liberibacter africanus PTSAPSY</name>
    <dbReference type="NCBI Taxonomy" id="1277257"/>
    <lineage>
        <taxon>Bacteria</taxon>
        <taxon>Pseudomonadati</taxon>
        <taxon>Pseudomonadota</taxon>
        <taxon>Alphaproteobacteria</taxon>
        <taxon>Hyphomicrobiales</taxon>
        <taxon>Rhizobiaceae</taxon>
        <taxon>Liberibacter</taxon>
    </lineage>
</organism>
<dbReference type="PANTHER" id="PTHR47529">
    <property type="entry name" value="PEPTIDYL-PROLYL CIS-TRANS ISOMERASE D"/>
    <property type="match status" value="1"/>
</dbReference>
<dbReference type="SUPFAM" id="SSF109998">
    <property type="entry name" value="Triger factor/SurA peptide-binding domain-like"/>
    <property type="match status" value="1"/>
</dbReference>
<protein>
    <recommendedName>
        <fullName evidence="2">Parvulin-like PPIase</fullName>
    </recommendedName>
    <alternativeName>
        <fullName evidence="9">Peptidyl-prolyl cis-trans isomerase plp</fullName>
    </alternativeName>
    <alternativeName>
        <fullName evidence="12">Periplasmic chaperone PpiD</fullName>
    </alternativeName>
    <alternativeName>
        <fullName evidence="13">Periplasmic folding chaperone</fullName>
    </alternativeName>
    <alternativeName>
        <fullName evidence="10">Rotamase plp</fullName>
    </alternativeName>
</protein>
<sequence>MLDIIRKASRTWVAKIFLVVLLIPFLVWGLVESIFSISGSSTIISVGSEKVPLENFIYYWKKELEALSQRIGFVVTSEKARAVELDKKIVENLVSVAVVDNFIKEMGVETSRSRVLDLIGRFPFFHGKDGKFSRDVFLSKLAQQNYDEGKYIDQSIRDRSRADIVPILAGGIQVSKLLQDQIVRFYYENRSVKYIVINGDDVAAVGDPSSAVITEWFEKRKDSYRFPEYKRLSYILFDVHQKAKQVQITEDDLRAEYNKRKDSYSSPETRTVEQLFFANKEEANNAFTSLQKGKNFQQLAKEQGKSLKDISLGSLSKQSIPDAALADAVFSVAKEDGYTNVVSGSFGYTIAHVSKIKPSFTPSFEKLKKEIEDQMRLVKASTIVQEEYKKAEKMFSSGKSMTEISQKENLPLVDLQFMDSLGKDKNGKEISSIPYKDHLLFSAFNKEQSSMDNKLALPDGSYMLIKETEVIPEREKKLNEIMPEVIKDWKYSKKAEKVADKAKQLVLEYNKKGKCFYSIGKPFGKSILTKRITRTSKGEEFFENGVSEIFSGPIGMVKSFPIKNGAEYVIFKVVDYKIDPVPNKDKLTDSIKATVSQDAFDSIISYLKSKYPVTIHEDIIDKYLNSEQ</sequence>
<comment type="similarity">
    <text evidence="11">Belongs to the PpiD chaperone family.</text>
</comment>
<evidence type="ECO:0000313" key="16">
    <source>
        <dbReference type="EMBL" id="AKK20525.1"/>
    </source>
</evidence>
<dbReference type="InterPro" id="IPR000297">
    <property type="entry name" value="PPIase_PpiC"/>
</dbReference>
<feature type="domain" description="PpiC" evidence="15">
    <location>
        <begin position="248"/>
        <end position="368"/>
    </location>
</feature>
<dbReference type="PANTHER" id="PTHR47529:SF1">
    <property type="entry name" value="PERIPLASMIC CHAPERONE PPID"/>
    <property type="match status" value="1"/>
</dbReference>
<comment type="subcellular location">
    <subcellularLocation>
        <location evidence="1">Cell inner membrane</location>
        <topology evidence="1">Single-pass type II membrane protein</topology>
        <orientation evidence="1">Periplasmic side</orientation>
    </subcellularLocation>
</comment>
<evidence type="ECO:0000256" key="10">
    <source>
        <dbReference type="ARBA" id="ARBA00031484"/>
    </source>
</evidence>
<dbReference type="RefSeq" id="WP_047264492.1">
    <property type="nucleotide sequence ID" value="NZ_CP004021.1"/>
</dbReference>
<accession>A0A0G3I5J6</accession>
<dbReference type="Proteomes" id="UP000035503">
    <property type="component" value="Chromosome"/>
</dbReference>
<evidence type="ECO:0000256" key="4">
    <source>
        <dbReference type="ARBA" id="ARBA00022519"/>
    </source>
</evidence>
<keyword evidence="7 14" id="KW-0472">Membrane</keyword>
<evidence type="ECO:0000256" key="13">
    <source>
        <dbReference type="ARBA" id="ARBA00042775"/>
    </source>
</evidence>
<dbReference type="Pfam" id="PF13145">
    <property type="entry name" value="Rotamase_2"/>
    <property type="match status" value="1"/>
</dbReference>
<evidence type="ECO:0000256" key="12">
    <source>
        <dbReference type="ARBA" id="ARBA00040743"/>
    </source>
</evidence>
<evidence type="ECO:0000256" key="14">
    <source>
        <dbReference type="SAM" id="Phobius"/>
    </source>
</evidence>
<keyword evidence="17" id="KW-1185">Reference proteome</keyword>
<evidence type="ECO:0000256" key="9">
    <source>
        <dbReference type="ARBA" id="ARBA00030642"/>
    </source>
</evidence>
<keyword evidence="5 14" id="KW-0812">Transmembrane</keyword>
<evidence type="ECO:0000256" key="3">
    <source>
        <dbReference type="ARBA" id="ARBA00022475"/>
    </source>
</evidence>
<evidence type="ECO:0000256" key="11">
    <source>
        <dbReference type="ARBA" id="ARBA00038408"/>
    </source>
</evidence>
<feature type="transmembrane region" description="Helical" evidence="14">
    <location>
        <begin position="12"/>
        <end position="31"/>
    </location>
</feature>
<dbReference type="STRING" id="1277257.G293_04550"/>
<evidence type="ECO:0000313" key="17">
    <source>
        <dbReference type="Proteomes" id="UP000035503"/>
    </source>
</evidence>
<dbReference type="EMBL" id="CP004021">
    <property type="protein sequence ID" value="AKK20525.1"/>
    <property type="molecule type" value="Genomic_DNA"/>
</dbReference>
<evidence type="ECO:0000256" key="8">
    <source>
        <dbReference type="ARBA" id="ARBA00023186"/>
    </source>
</evidence>
<dbReference type="InterPro" id="IPR052029">
    <property type="entry name" value="PpiD_chaperone"/>
</dbReference>
<keyword evidence="8" id="KW-0143">Chaperone</keyword>
<name>A0A0G3I5J6_LIBAF</name>
<evidence type="ECO:0000259" key="15">
    <source>
        <dbReference type="Pfam" id="PF13145"/>
    </source>
</evidence>